<keyword evidence="2" id="KW-1185">Reference proteome</keyword>
<accession>A0ABZ3IRY4</accession>
<organism evidence="1 2">
    <name type="scientific">Sporomusa silvacetica DSM 10669</name>
    <dbReference type="NCBI Taxonomy" id="1123289"/>
    <lineage>
        <taxon>Bacteria</taxon>
        <taxon>Bacillati</taxon>
        <taxon>Bacillota</taxon>
        <taxon>Negativicutes</taxon>
        <taxon>Selenomonadales</taxon>
        <taxon>Sporomusaceae</taxon>
        <taxon>Sporomusa</taxon>
    </lineage>
</organism>
<evidence type="ECO:0000313" key="2">
    <source>
        <dbReference type="Proteomes" id="UP000216752"/>
    </source>
</evidence>
<dbReference type="EMBL" id="CP155573">
    <property type="protein sequence ID" value="XFO68471.1"/>
    <property type="molecule type" value="Genomic_DNA"/>
</dbReference>
<sequence>MKLSNKCGEVIGGKRICAEGAHYVAKVLQGSPKTAIMACEGGCIKGEILASLTYIPFPHHNLSVF</sequence>
<protein>
    <submittedName>
        <fullName evidence="1">Uncharacterized protein</fullName>
    </submittedName>
</protein>
<gene>
    <name evidence="1" type="ORF">SPSIL_046940</name>
</gene>
<reference evidence="1" key="1">
    <citation type="submission" date="2024-05" db="EMBL/GenBank/DDBJ databases">
        <title>Isolation and characterization of Sporomusa carbonis sp. nov., a carboxydotrophic hydrogenogen in the genus of Sporomusa isolated from a charcoal burning pile.</title>
        <authorList>
            <person name="Boeer T."/>
            <person name="Rosenbaum F."/>
            <person name="Eysell L."/>
            <person name="Mueller V."/>
            <person name="Daniel R."/>
            <person name="Poehlein A."/>
        </authorList>
    </citation>
    <scope>NUCLEOTIDE SEQUENCE [LARGE SCALE GENOMIC DNA]</scope>
    <source>
        <strain evidence="1">DSM 10669</strain>
    </source>
</reference>
<evidence type="ECO:0000313" key="1">
    <source>
        <dbReference type="EMBL" id="XFO68471.1"/>
    </source>
</evidence>
<name>A0ABZ3IRY4_9FIRM</name>
<dbReference type="Proteomes" id="UP000216752">
    <property type="component" value="Chromosome"/>
</dbReference>
<proteinExistence type="predicted"/>